<dbReference type="InterPro" id="IPR023574">
    <property type="entry name" value="Ribosomal_uL4_dom_sf"/>
</dbReference>
<dbReference type="GO" id="GO:0003735">
    <property type="term" value="F:structural constituent of ribosome"/>
    <property type="evidence" value="ECO:0007669"/>
    <property type="project" value="InterPro"/>
</dbReference>
<organism evidence="8 9">
    <name type="scientific">Thermodesulfitimonas autotrophica</name>
    <dbReference type="NCBI Taxonomy" id="1894989"/>
    <lineage>
        <taxon>Bacteria</taxon>
        <taxon>Bacillati</taxon>
        <taxon>Bacillota</taxon>
        <taxon>Clostridia</taxon>
        <taxon>Thermoanaerobacterales</taxon>
        <taxon>Thermoanaerobacteraceae</taxon>
        <taxon>Thermodesulfitimonas</taxon>
    </lineage>
</organism>
<dbReference type="AlphaFoldDB" id="A0A3N5AZZ8"/>
<dbReference type="OrthoDB" id="9803201at2"/>
<evidence type="ECO:0000313" key="8">
    <source>
        <dbReference type="EMBL" id="RPF42768.1"/>
    </source>
</evidence>
<dbReference type="InterPro" id="IPR013005">
    <property type="entry name" value="Ribosomal_uL4-like"/>
</dbReference>
<comment type="caution">
    <text evidence="8">The sequence shown here is derived from an EMBL/GenBank/DDBJ whole genome shotgun (WGS) entry which is preliminary data.</text>
</comment>
<evidence type="ECO:0000256" key="7">
    <source>
        <dbReference type="SAM" id="MobiDB-lite"/>
    </source>
</evidence>
<keyword evidence="6" id="KW-0694">RNA-binding</keyword>
<comment type="similarity">
    <text evidence="1 6">Belongs to the universal ribosomal protein uL4 family.</text>
</comment>
<dbReference type="SUPFAM" id="SSF52166">
    <property type="entry name" value="Ribosomal protein L4"/>
    <property type="match status" value="1"/>
</dbReference>
<dbReference type="GO" id="GO:0006412">
    <property type="term" value="P:translation"/>
    <property type="evidence" value="ECO:0007669"/>
    <property type="project" value="UniProtKB-UniRule"/>
</dbReference>
<dbReference type="EMBL" id="RKRE01000003">
    <property type="protein sequence ID" value="RPF42768.1"/>
    <property type="molecule type" value="Genomic_DNA"/>
</dbReference>
<dbReference type="PANTHER" id="PTHR10746">
    <property type="entry name" value="50S RIBOSOMAL PROTEIN L4"/>
    <property type="match status" value="1"/>
</dbReference>
<dbReference type="GO" id="GO:1990904">
    <property type="term" value="C:ribonucleoprotein complex"/>
    <property type="evidence" value="ECO:0007669"/>
    <property type="project" value="UniProtKB-KW"/>
</dbReference>
<feature type="region of interest" description="Disordered" evidence="7">
    <location>
        <begin position="46"/>
        <end position="76"/>
    </location>
</feature>
<evidence type="ECO:0000256" key="3">
    <source>
        <dbReference type="ARBA" id="ARBA00022980"/>
    </source>
</evidence>
<feature type="compositionally biased region" description="Basic residues" evidence="7">
    <location>
        <begin position="63"/>
        <end position="76"/>
    </location>
</feature>
<dbReference type="HAMAP" id="MF_01328_B">
    <property type="entry name" value="Ribosomal_uL4_B"/>
    <property type="match status" value="1"/>
</dbReference>
<evidence type="ECO:0000256" key="6">
    <source>
        <dbReference type="HAMAP-Rule" id="MF_01328"/>
    </source>
</evidence>
<protein>
    <recommendedName>
        <fullName evidence="5 6">Large ribosomal subunit protein uL4</fullName>
    </recommendedName>
</protein>
<comment type="subunit">
    <text evidence="2 6">Part of the 50S ribosomal subunit.</text>
</comment>
<accession>A0A3N5AZZ8</accession>
<evidence type="ECO:0000313" key="9">
    <source>
        <dbReference type="Proteomes" id="UP000282654"/>
    </source>
</evidence>
<dbReference type="GO" id="GO:0005840">
    <property type="term" value="C:ribosome"/>
    <property type="evidence" value="ECO:0007669"/>
    <property type="project" value="UniProtKB-KW"/>
</dbReference>
<reference evidence="8 9" key="1">
    <citation type="submission" date="2018-11" db="EMBL/GenBank/DDBJ databases">
        <title>Genomic Encyclopedia of Type Strains, Phase IV (KMG-IV): sequencing the most valuable type-strain genomes for metagenomic binning, comparative biology and taxonomic classification.</title>
        <authorList>
            <person name="Goeker M."/>
        </authorList>
    </citation>
    <scope>NUCLEOTIDE SEQUENCE [LARGE SCALE GENOMIC DNA]</scope>
    <source>
        <strain evidence="8 9">DSM 102936</strain>
    </source>
</reference>
<dbReference type="RefSeq" id="WP_123931351.1">
    <property type="nucleotide sequence ID" value="NZ_RKRE01000003.1"/>
</dbReference>
<proteinExistence type="inferred from homology"/>
<keyword evidence="9" id="KW-1185">Reference proteome</keyword>
<sequence>MARVSVYNMGGDPVGEVELRDDIFGVAANPAVLHEAVVMHLANRRRGTHDTKTRAEVSGGGRKPWRQKGTGRARHGSIRSPIWRGGGIVFGPHPRDYGYRLPKKVRRLALKFALSEKVRAGELVVIDTFALPAPKTKEALKFLARFEASGGALLVGAAPSREMKLAVANITGVKFVPVTNLNVYDILRYPKLIVTREALARIEEALK</sequence>
<keyword evidence="4 6" id="KW-0687">Ribonucleoprotein</keyword>
<dbReference type="Pfam" id="PF00573">
    <property type="entry name" value="Ribosomal_L4"/>
    <property type="match status" value="1"/>
</dbReference>
<evidence type="ECO:0000256" key="2">
    <source>
        <dbReference type="ARBA" id="ARBA00011838"/>
    </source>
</evidence>
<evidence type="ECO:0000256" key="5">
    <source>
        <dbReference type="ARBA" id="ARBA00035244"/>
    </source>
</evidence>
<dbReference type="NCBIfam" id="TIGR03953">
    <property type="entry name" value="rplD_bact"/>
    <property type="match status" value="1"/>
</dbReference>
<dbReference type="InterPro" id="IPR002136">
    <property type="entry name" value="Ribosomal_uL4"/>
</dbReference>
<comment type="function">
    <text evidence="6">Forms part of the polypeptide exit tunnel.</text>
</comment>
<dbReference type="PANTHER" id="PTHR10746:SF6">
    <property type="entry name" value="LARGE RIBOSOMAL SUBUNIT PROTEIN UL4M"/>
    <property type="match status" value="1"/>
</dbReference>
<name>A0A3N5AZZ8_9THEO</name>
<comment type="function">
    <text evidence="6">One of the primary rRNA binding proteins, this protein initially binds near the 5'-end of the 23S rRNA. It is important during the early stages of 50S assembly. It makes multiple contacts with different domains of the 23S rRNA in the assembled 50S subunit and ribosome.</text>
</comment>
<gene>
    <name evidence="6" type="primary">rplD</name>
    <name evidence="8" type="ORF">EDD75_1878</name>
</gene>
<dbReference type="Gene3D" id="3.40.1370.10">
    <property type="match status" value="1"/>
</dbReference>
<keyword evidence="3 6" id="KW-0689">Ribosomal protein</keyword>
<evidence type="ECO:0000256" key="1">
    <source>
        <dbReference type="ARBA" id="ARBA00010528"/>
    </source>
</evidence>
<evidence type="ECO:0000256" key="4">
    <source>
        <dbReference type="ARBA" id="ARBA00023274"/>
    </source>
</evidence>
<dbReference type="GO" id="GO:0019843">
    <property type="term" value="F:rRNA binding"/>
    <property type="evidence" value="ECO:0007669"/>
    <property type="project" value="UniProtKB-UniRule"/>
</dbReference>
<dbReference type="Proteomes" id="UP000282654">
    <property type="component" value="Unassembled WGS sequence"/>
</dbReference>
<keyword evidence="6" id="KW-0699">rRNA-binding</keyword>